<dbReference type="SUPFAM" id="SSF52833">
    <property type="entry name" value="Thioredoxin-like"/>
    <property type="match status" value="1"/>
</dbReference>
<dbReference type="GO" id="GO:0005829">
    <property type="term" value="C:cytosol"/>
    <property type="evidence" value="ECO:0007669"/>
    <property type="project" value="TreeGrafter"/>
</dbReference>
<dbReference type="CDD" id="cd02947">
    <property type="entry name" value="TRX_family"/>
    <property type="match status" value="1"/>
</dbReference>
<dbReference type="PROSITE" id="PS51352">
    <property type="entry name" value="THIOREDOXIN_2"/>
    <property type="match status" value="1"/>
</dbReference>
<keyword evidence="1" id="KW-0813">Transport</keyword>
<proteinExistence type="predicted"/>
<dbReference type="GO" id="GO:0045454">
    <property type="term" value="P:cell redox homeostasis"/>
    <property type="evidence" value="ECO:0007669"/>
    <property type="project" value="TreeGrafter"/>
</dbReference>
<organism evidence="7 8">
    <name type="scientific">Flavobacterium laiguense</name>
    <dbReference type="NCBI Taxonomy" id="2169409"/>
    <lineage>
        <taxon>Bacteria</taxon>
        <taxon>Pseudomonadati</taxon>
        <taxon>Bacteroidota</taxon>
        <taxon>Flavobacteriia</taxon>
        <taxon>Flavobacteriales</taxon>
        <taxon>Flavobacteriaceae</taxon>
        <taxon>Flavobacterium</taxon>
    </lineage>
</organism>
<dbReference type="PROSITE" id="PS51257">
    <property type="entry name" value="PROKAR_LIPOPROTEIN"/>
    <property type="match status" value="1"/>
</dbReference>
<name>A0A2U1JWP4_9FLAO</name>
<dbReference type="SUPFAM" id="SSF52821">
    <property type="entry name" value="Rhodanese/Cell cycle control phosphatase"/>
    <property type="match status" value="1"/>
</dbReference>
<comment type="caution">
    <text evidence="7">The sequence shown here is derived from an EMBL/GenBank/DDBJ whole genome shotgun (WGS) entry which is preliminary data.</text>
</comment>
<gene>
    <name evidence="7" type="ORF">DB891_08080</name>
</gene>
<dbReference type="PANTHER" id="PTHR45663">
    <property type="entry name" value="GEO12009P1"/>
    <property type="match status" value="1"/>
</dbReference>
<accession>A0A2U1JWP4</accession>
<dbReference type="PROSITE" id="PS00194">
    <property type="entry name" value="THIOREDOXIN_1"/>
    <property type="match status" value="1"/>
</dbReference>
<dbReference type="CDD" id="cd00158">
    <property type="entry name" value="RHOD"/>
    <property type="match status" value="1"/>
</dbReference>
<dbReference type="SMART" id="SM00450">
    <property type="entry name" value="RHOD"/>
    <property type="match status" value="1"/>
</dbReference>
<dbReference type="EMBL" id="QCZH01000006">
    <property type="protein sequence ID" value="PWA09627.1"/>
    <property type="molecule type" value="Genomic_DNA"/>
</dbReference>
<dbReference type="PROSITE" id="PS50206">
    <property type="entry name" value="RHODANESE_3"/>
    <property type="match status" value="1"/>
</dbReference>
<protein>
    <submittedName>
        <fullName evidence="7">Thioredoxin</fullName>
    </submittedName>
</protein>
<dbReference type="Gene3D" id="3.40.30.10">
    <property type="entry name" value="Glutaredoxin"/>
    <property type="match status" value="1"/>
</dbReference>
<dbReference type="GO" id="GO:0015035">
    <property type="term" value="F:protein-disulfide reductase activity"/>
    <property type="evidence" value="ECO:0007669"/>
    <property type="project" value="TreeGrafter"/>
</dbReference>
<evidence type="ECO:0000313" key="7">
    <source>
        <dbReference type="EMBL" id="PWA09627.1"/>
    </source>
</evidence>
<dbReference type="PRINTS" id="PR00421">
    <property type="entry name" value="THIOREDOXIN"/>
</dbReference>
<dbReference type="Pfam" id="PF00581">
    <property type="entry name" value="Rhodanese"/>
    <property type="match status" value="1"/>
</dbReference>
<dbReference type="InterPro" id="IPR017937">
    <property type="entry name" value="Thioredoxin_CS"/>
</dbReference>
<keyword evidence="4" id="KW-0676">Redox-active center</keyword>
<evidence type="ECO:0000313" key="8">
    <source>
        <dbReference type="Proteomes" id="UP000245618"/>
    </source>
</evidence>
<evidence type="ECO:0000256" key="1">
    <source>
        <dbReference type="ARBA" id="ARBA00022448"/>
    </source>
</evidence>
<dbReference type="RefSeq" id="WP_116762347.1">
    <property type="nucleotide sequence ID" value="NZ_QCZH01000006.1"/>
</dbReference>
<feature type="domain" description="Rhodanese" evidence="5">
    <location>
        <begin position="40"/>
        <end position="130"/>
    </location>
</feature>
<keyword evidence="3" id="KW-1015">Disulfide bond</keyword>
<dbReference type="Gene3D" id="3.40.250.10">
    <property type="entry name" value="Rhodanese-like domain"/>
    <property type="match status" value="1"/>
</dbReference>
<evidence type="ECO:0000259" key="6">
    <source>
        <dbReference type="PROSITE" id="PS51352"/>
    </source>
</evidence>
<keyword evidence="2" id="KW-0249">Electron transport</keyword>
<sequence>MNFKHLYLFVISFILFSCNGQTSPAIKTIDVKAYSEKINATPKAQILDVRTPEEYATGHIENSDNVNWLSDSFVLRTDKYDKTKPVFVYCKIGGRSIKAANKLAELGFTTIYNLDGGMLKWEAAGLAKPDDKIIGICSQEYAELLNTDKEVLISFYAPWCAPCKKMEPYILKMQKEMGDKVVIIRLNADENKTIMQDLKISELPTLVLYKNKAIKWQNSGFISEEDLKKQLL</sequence>
<feature type="domain" description="Thioredoxin" evidence="6">
    <location>
        <begin position="122"/>
        <end position="232"/>
    </location>
</feature>
<dbReference type="AlphaFoldDB" id="A0A2U1JWP4"/>
<evidence type="ECO:0000256" key="2">
    <source>
        <dbReference type="ARBA" id="ARBA00022982"/>
    </source>
</evidence>
<reference evidence="7 8" key="1">
    <citation type="submission" date="2018-04" db="EMBL/GenBank/DDBJ databases">
        <title>Flavobacterium sp. nov., isolated from glacier ice.</title>
        <authorList>
            <person name="Liu Q."/>
            <person name="Xin Y.-H."/>
        </authorList>
    </citation>
    <scope>NUCLEOTIDE SEQUENCE [LARGE SCALE GENOMIC DNA]</scope>
    <source>
        <strain evidence="7 8">LB2P30</strain>
    </source>
</reference>
<dbReference type="PANTHER" id="PTHR45663:SF11">
    <property type="entry name" value="GEO12009P1"/>
    <property type="match status" value="1"/>
</dbReference>
<dbReference type="OrthoDB" id="9808735at2"/>
<evidence type="ECO:0000256" key="3">
    <source>
        <dbReference type="ARBA" id="ARBA00023157"/>
    </source>
</evidence>
<dbReference type="InterPro" id="IPR013766">
    <property type="entry name" value="Thioredoxin_domain"/>
</dbReference>
<dbReference type="Proteomes" id="UP000245618">
    <property type="component" value="Unassembled WGS sequence"/>
</dbReference>
<keyword evidence="8" id="KW-1185">Reference proteome</keyword>
<dbReference type="Pfam" id="PF00085">
    <property type="entry name" value="Thioredoxin"/>
    <property type="match status" value="1"/>
</dbReference>
<evidence type="ECO:0000259" key="5">
    <source>
        <dbReference type="PROSITE" id="PS50206"/>
    </source>
</evidence>
<dbReference type="InterPro" id="IPR036873">
    <property type="entry name" value="Rhodanese-like_dom_sf"/>
</dbReference>
<dbReference type="InterPro" id="IPR036249">
    <property type="entry name" value="Thioredoxin-like_sf"/>
</dbReference>
<evidence type="ECO:0000256" key="4">
    <source>
        <dbReference type="ARBA" id="ARBA00023284"/>
    </source>
</evidence>
<dbReference type="InterPro" id="IPR001763">
    <property type="entry name" value="Rhodanese-like_dom"/>
</dbReference>